<evidence type="ECO:0000313" key="2">
    <source>
        <dbReference type="Proteomes" id="UP000005096"/>
    </source>
</evidence>
<dbReference type="STRING" id="584708.Apau_0770"/>
<dbReference type="PaxDb" id="584708-Apau_0770"/>
<reference evidence="1 2" key="1">
    <citation type="journal article" date="2010" name="Stand. Genomic Sci.">
        <title>Non-contiguous finished genome sequence of Aminomonas paucivorans type strain (GLU-3).</title>
        <authorList>
            <person name="Pitluck S."/>
            <person name="Yasawong M."/>
            <person name="Held B."/>
            <person name="Lapidus A."/>
            <person name="Nolan M."/>
            <person name="Copeland A."/>
            <person name="Lucas S."/>
            <person name="Del Rio T.G."/>
            <person name="Tice H."/>
            <person name="Cheng J.F."/>
            <person name="Chertkov O."/>
            <person name="Goodwin L."/>
            <person name="Tapia R."/>
            <person name="Han C."/>
            <person name="Liolios K."/>
            <person name="Ivanova N."/>
            <person name="Mavromatis K."/>
            <person name="Ovchinnikova G."/>
            <person name="Pati A."/>
            <person name="Chen A."/>
            <person name="Palaniappan K."/>
            <person name="Land M."/>
            <person name="Hauser L."/>
            <person name="Chang Y.J."/>
            <person name="Jeffries C.D."/>
            <person name="Pukall R."/>
            <person name="Spring S."/>
            <person name="Rohde M."/>
            <person name="Sikorski J."/>
            <person name="Goker M."/>
            <person name="Woyke T."/>
            <person name="Bristow J."/>
            <person name="Eisen J.A."/>
            <person name="Markowitz V."/>
            <person name="Hugenholtz P."/>
            <person name="Kyrpides N.C."/>
            <person name="Klenk H.P."/>
        </authorList>
    </citation>
    <scope>NUCLEOTIDE SEQUENCE [LARGE SCALE GENOMIC DNA]</scope>
    <source>
        <strain evidence="1 2">DSM 12260</strain>
    </source>
</reference>
<protein>
    <submittedName>
        <fullName evidence="1">Uncharacterized protein</fullName>
    </submittedName>
</protein>
<dbReference type="HOGENOM" id="CLU_174548_0_0_0"/>
<organism evidence="1 2">
    <name type="scientific">Aminomonas paucivorans DSM 12260</name>
    <dbReference type="NCBI Taxonomy" id="584708"/>
    <lineage>
        <taxon>Bacteria</taxon>
        <taxon>Thermotogati</taxon>
        <taxon>Synergistota</taxon>
        <taxon>Synergistia</taxon>
        <taxon>Synergistales</taxon>
        <taxon>Synergistaceae</taxon>
        <taxon>Aminomonas</taxon>
    </lineage>
</organism>
<dbReference type="AlphaFoldDB" id="E3CVE2"/>
<accession>E3CVE2</accession>
<gene>
    <name evidence="1" type="ORF">Apau_0770</name>
</gene>
<sequence>MCRVITPEGEHDHVHGPTSDPLEIAELLRECLAEELSQMSDLVARWNLVEDPGVRQALAHAVVCKRQGLGEIWAALQEMEESVFGGGAHACCDHRDAAHLHGGHHHHS</sequence>
<proteinExistence type="predicted"/>
<dbReference type="eggNOG" id="ENOG50338UY">
    <property type="taxonomic scope" value="Bacteria"/>
</dbReference>
<keyword evidence="2" id="KW-1185">Reference proteome</keyword>
<dbReference type="Proteomes" id="UP000005096">
    <property type="component" value="Chromosome"/>
</dbReference>
<name>E3CVE2_9BACT</name>
<evidence type="ECO:0000313" key="1">
    <source>
        <dbReference type="EMBL" id="EFQ23198.1"/>
    </source>
</evidence>
<dbReference type="RefSeq" id="WP_006300365.1">
    <property type="nucleotide sequence ID" value="NZ_CM001022.1"/>
</dbReference>
<dbReference type="EMBL" id="CM001022">
    <property type="protein sequence ID" value="EFQ23198.1"/>
    <property type="molecule type" value="Genomic_DNA"/>
</dbReference>